<dbReference type="InterPro" id="IPR000847">
    <property type="entry name" value="LysR_HTH_N"/>
</dbReference>
<evidence type="ECO:0000256" key="2">
    <source>
        <dbReference type="ARBA" id="ARBA00023015"/>
    </source>
</evidence>
<dbReference type="Pfam" id="PF03466">
    <property type="entry name" value="LysR_substrate"/>
    <property type="match status" value="1"/>
</dbReference>
<comment type="similarity">
    <text evidence="1">Belongs to the LysR transcriptional regulatory family.</text>
</comment>
<dbReference type="CDD" id="cd08422">
    <property type="entry name" value="PBP2_CrgA_like"/>
    <property type="match status" value="1"/>
</dbReference>
<dbReference type="EMBL" id="JALNMJ010000032">
    <property type="protein sequence ID" value="MCK7615817.1"/>
    <property type="molecule type" value="Genomic_DNA"/>
</dbReference>
<evidence type="ECO:0000259" key="5">
    <source>
        <dbReference type="PROSITE" id="PS50931"/>
    </source>
</evidence>
<dbReference type="PROSITE" id="PS50931">
    <property type="entry name" value="HTH_LYSR"/>
    <property type="match status" value="1"/>
</dbReference>
<sequence>MDKIETMRAFVAVAQDQSFTGAGRRLGLSTKLVSKYVQHLEAQLRTQLFNRTTRSVSLTDVGAAYLERCRPILDQMDELDDLVRERQGALAGPIRLTAPTGFGSTKLTEALIPFLQAHPGVELDMKLTDTRVAVVEEGLDLAIRIGALRDSSLISRKLADMPLVLTASPDYLNRHGRPRSPETLATHTCLVNSNQQEPNTWRFYRNGKDHILRLHGAVTSNSPGALAQMTIGGLGIAMSPLYPVEAALSEGRLERVLPDYSTDTYGVHALYPPNRHLTRRLRALIDHLAAEFSARWTI</sequence>
<reference evidence="6" key="1">
    <citation type="submission" date="2022-04" db="EMBL/GenBank/DDBJ databases">
        <title>Roseibium sp. CAU 1639 isolated from mud.</title>
        <authorList>
            <person name="Kim W."/>
        </authorList>
    </citation>
    <scope>NUCLEOTIDE SEQUENCE</scope>
    <source>
        <strain evidence="6">CAU 1639</strain>
    </source>
</reference>
<dbReference type="InterPro" id="IPR036388">
    <property type="entry name" value="WH-like_DNA-bd_sf"/>
</dbReference>
<dbReference type="SUPFAM" id="SSF46785">
    <property type="entry name" value="Winged helix' DNA-binding domain"/>
    <property type="match status" value="1"/>
</dbReference>
<dbReference type="Gene3D" id="1.10.10.10">
    <property type="entry name" value="Winged helix-like DNA-binding domain superfamily/Winged helix DNA-binding domain"/>
    <property type="match status" value="1"/>
</dbReference>
<dbReference type="PANTHER" id="PTHR30537:SF5">
    <property type="entry name" value="HTH-TYPE TRANSCRIPTIONAL ACTIVATOR TTDR-RELATED"/>
    <property type="match status" value="1"/>
</dbReference>
<dbReference type="InterPro" id="IPR005119">
    <property type="entry name" value="LysR_subst-bd"/>
</dbReference>
<gene>
    <name evidence="6" type="ORF">M0H32_26980</name>
</gene>
<dbReference type="Proteomes" id="UP001431221">
    <property type="component" value="Unassembled WGS sequence"/>
</dbReference>
<keyword evidence="4" id="KW-0804">Transcription</keyword>
<name>A0ABT0H2A3_9HYPH</name>
<comment type="caution">
    <text evidence="6">The sequence shown here is derived from an EMBL/GenBank/DDBJ whole genome shotgun (WGS) entry which is preliminary data.</text>
</comment>
<organism evidence="6 7">
    <name type="scientific">Roseibium sediminicola</name>
    <dbReference type="NCBI Taxonomy" id="2933272"/>
    <lineage>
        <taxon>Bacteria</taxon>
        <taxon>Pseudomonadati</taxon>
        <taxon>Pseudomonadota</taxon>
        <taxon>Alphaproteobacteria</taxon>
        <taxon>Hyphomicrobiales</taxon>
        <taxon>Stappiaceae</taxon>
        <taxon>Roseibium</taxon>
    </lineage>
</organism>
<evidence type="ECO:0000256" key="4">
    <source>
        <dbReference type="ARBA" id="ARBA00023163"/>
    </source>
</evidence>
<keyword evidence="7" id="KW-1185">Reference proteome</keyword>
<feature type="domain" description="HTH lysR-type" evidence="5">
    <location>
        <begin position="1"/>
        <end position="59"/>
    </location>
</feature>
<dbReference type="PANTHER" id="PTHR30537">
    <property type="entry name" value="HTH-TYPE TRANSCRIPTIONAL REGULATOR"/>
    <property type="match status" value="1"/>
</dbReference>
<dbReference type="SUPFAM" id="SSF53850">
    <property type="entry name" value="Periplasmic binding protein-like II"/>
    <property type="match status" value="1"/>
</dbReference>
<keyword evidence="3" id="KW-0238">DNA-binding</keyword>
<evidence type="ECO:0000256" key="3">
    <source>
        <dbReference type="ARBA" id="ARBA00023125"/>
    </source>
</evidence>
<accession>A0ABT0H2A3</accession>
<keyword evidence="2" id="KW-0805">Transcription regulation</keyword>
<evidence type="ECO:0000256" key="1">
    <source>
        <dbReference type="ARBA" id="ARBA00009437"/>
    </source>
</evidence>
<protein>
    <submittedName>
        <fullName evidence="6">LysR substrate-binding domain-containing protein</fullName>
    </submittedName>
</protein>
<evidence type="ECO:0000313" key="6">
    <source>
        <dbReference type="EMBL" id="MCK7615817.1"/>
    </source>
</evidence>
<evidence type="ECO:0000313" key="7">
    <source>
        <dbReference type="Proteomes" id="UP001431221"/>
    </source>
</evidence>
<dbReference type="RefSeq" id="WP_248159652.1">
    <property type="nucleotide sequence ID" value="NZ_JALNMJ010000032.1"/>
</dbReference>
<dbReference type="InterPro" id="IPR058163">
    <property type="entry name" value="LysR-type_TF_proteobact-type"/>
</dbReference>
<proteinExistence type="inferred from homology"/>
<dbReference type="Gene3D" id="3.40.190.290">
    <property type="match status" value="1"/>
</dbReference>
<dbReference type="InterPro" id="IPR036390">
    <property type="entry name" value="WH_DNA-bd_sf"/>
</dbReference>
<dbReference type="Pfam" id="PF00126">
    <property type="entry name" value="HTH_1"/>
    <property type="match status" value="1"/>
</dbReference>